<evidence type="ECO:0000256" key="6">
    <source>
        <dbReference type="ARBA" id="ARBA00022801"/>
    </source>
</evidence>
<dbReference type="GO" id="GO:0046872">
    <property type="term" value="F:metal ion binding"/>
    <property type="evidence" value="ECO:0007669"/>
    <property type="project" value="UniProtKB-KW"/>
</dbReference>
<dbReference type="NCBIfam" id="TIGR01596">
    <property type="entry name" value="cas3_HD"/>
    <property type="match status" value="1"/>
</dbReference>
<dbReference type="GO" id="GO:0004518">
    <property type="term" value="F:nuclease activity"/>
    <property type="evidence" value="ECO:0007669"/>
    <property type="project" value="UniProtKB-KW"/>
</dbReference>
<evidence type="ECO:0000256" key="11">
    <source>
        <dbReference type="SAM" id="Coils"/>
    </source>
</evidence>
<feature type="domain" description="Helicase ATP-binding" evidence="12">
    <location>
        <begin position="276"/>
        <end position="479"/>
    </location>
</feature>
<keyword evidence="5" id="KW-0547">Nucleotide-binding</keyword>
<dbReference type="Gene3D" id="1.10.3210.30">
    <property type="match status" value="1"/>
</dbReference>
<comment type="similarity">
    <text evidence="10">Belongs to the DEAD box helicase family.</text>
</comment>
<dbReference type="SMART" id="SM00490">
    <property type="entry name" value="HELICc"/>
    <property type="match status" value="1"/>
</dbReference>
<dbReference type="GO" id="GO:0051607">
    <property type="term" value="P:defense response to virus"/>
    <property type="evidence" value="ECO:0007669"/>
    <property type="project" value="UniProtKB-KW"/>
</dbReference>
<feature type="domain" description="Helicase ATP-binding" evidence="13">
    <location>
        <begin position="240"/>
        <end position="544"/>
    </location>
</feature>
<dbReference type="PROSITE" id="PS51192">
    <property type="entry name" value="HELICASE_ATP_BIND_1"/>
    <property type="match status" value="1"/>
</dbReference>
<evidence type="ECO:0000256" key="7">
    <source>
        <dbReference type="ARBA" id="ARBA00022806"/>
    </source>
</evidence>
<evidence type="ECO:0000256" key="4">
    <source>
        <dbReference type="ARBA" id="ARBA00022723"/>
    </source>
</evidence>
<reference evidence="17" key="1">
    <citation type="journal article" date="2020" name="mSystems">
        <title>Genome- and Community-Level Interaction Insights into Carbon Utilization and Element Cycling Functions of Hydrothermarchaeota in Hydrothermal Sediment.</title>
        <authorList>
            <person name="Zhou Z."/>
            <person name="Liu Y."/>
            <person name="Xu W."/>
            <person name="Pan J."/>
            <person name="Luo Z.H."/>
            <person name="Li M."/>
        </authorList>
    </citation>
    <scope>NUCLEOTIDE SEQUENCE [LARGE SCALE GENOMIC DNA]</scope>
    <source>
        <strain evidence="17">SpSt-604</strain>
        <strain evidence="16">SpSt-640</strain>
    </source>
</reference>
<dbReference type="EMBL" id="DTBH01000107">
    <property type="protein sequence ID" value="HGQ77206.1"/>
    <property type="molecule type" value="Genomic_DNA"/>
</dbReference>
<dbReference type="InterPro" id="IPR006674">
    <property type="entry name" value="HD_domain"/>
</dbReference>
<dbReference type="InterPro" id="IPR006483">
    <property type="entry name" value="CRISPR-assoc_Cas3_HD"/>
</dbReference>
<dbReference type="InterPro" id="IPR038257">
    <property type="entry name" value="CRISPR-assoc_Cas3_HD_sf"/>
</dbReference>
<evidence type="ECO:0000313" key="17">
    <source>
        <dbReference type="EMBL" id="HGU42141.1"/>
    </source>
</evidence>
<dbReference type="Pfam" id="PF22590">
    <property type="entry name" value="Cas3-like_C_2"/>
    <property type="match status" value="1"/>
</dbReference>
<dbReference type="NCBIfam" id="TIGR01587">
    <property type="entry name" value="cas3_core"/>
    <property type="match status" value="1"/>
</dbReference>
<comment type="caution">
    <text evidence="17">The sequence shown here is derived from an EMBL/GenBank/DDBJ whole genome shotgun (WGS) entry which is preliminary data.</text>
</comment>
<evidence type="ECO:0000313" key="16">
    <source>
        <dbReference type="EMBL" id="HGQ77206.1"/>
    </source>
</evidence>
<keyword evidence="3" id="KW-0540">Nuclease</keyword>
<organism evidence="17">
    <name type="scientific">Fervidobacterium pennivorans</name>
    <dbReference type="NCBI Taxonomy" id="93466"/>
    <lineage>
        <taxon>Bacteria</taxon>
        <taxon>Thermotogati</taxon>
        <taxon>Thermotogota</taxon>
        <taxon>Thermotogae</taxon>
        <taxon>Thermotogales</taxon>
        <taxon>Fervidobacteriaceae</taxon>
        <taxon>Fervidobacterium</taxon>
    </lineage>
</organism>
<dbReference type="InterPro" id="IPR050079">
    <property type="entry name" value="DEAD_box_RNA_helicase"/>
</dbReference>
<evidence type="ECO:0000259" key="14">
    <source>
        <dbReference type="PROSITE" id="PS51194"/>
    </source>
</evidence>
<evidence type="ECO:0000259" key="12">
    <source>
        <dbReference type="PROSITE" id="PS51192"/>
    </source>
</evidence>
<dbReference type="PANTHER" id="PTHR47959">
    <property type="entry name" value="ATP-DEPENDENT RNA HELICASE RHLE-RELATED"/>
    <property type="match status" value="1"/>
</dbReference>
<feature type="domain" description="Helicase C-terminal" evidence="14">
    <location>
        <begin position="497"/>
        <end position="655"/>
    </location>
</feature>
<dbReference type="Pfam" id="PF00270">
    <property type="entry name" value="DEAD"/>
    <property type="match status" value="1"/>
</dbReference>
<dbReference type="EMBL" id="DSZT01000138">
    <property type="protein sequence ID" value="HGU42141.1"/>
    <property type="molecule type" value="Genomic_DNA"/>
</dbReference>
<comment type="similarity">
    <text evidence="1">In the N-terminal section; belongs to the CRISPR-associated nuclease Cas3-HD family.</text>
</comment>
<dbReference type="Gene3D" id="3.40.50.300">
    <property type="entry name" value="P-loop containing nucleotide triphosphate hydrolases"/>
    <property type="match status" value="2"/>
</dbReference>
<dbReference type="InterPro" id="IPR014001">
    <property type="entry name" value="Helicase_ATP-bd"/>
</dbReference>
<dbReference type="GO" id="GO:0016787">
    <property type="term" value="F:hydrolase activity"/>
    <property type="evidence" value="ECO:0007669"/>
    <property type="project" value="UniProtKB-KW"/>
</dbReference>
<dbReference type="Pfam" id="PF01966">
    <property type="entry name" value="HD"/>
    <property type="match status" value="1"/>
</dbReference>
<keyword evidence="6" id="KW-0378">Hydrolase</keyword>
<dbReference type="InterPro" id="IPR027417">
    <property type="entry name" value="P-loop_NTPase"/>
</dbReference>
<accession>A0A7C4RZ59</accession>
<comment type="similarity">
    <text evidence="2">In the central section; belongs to the CRISPR-associated helicase Cas3 family.</text>
</comment>
<proteinExistence type="inferred from homology"/>
<dbReference type="GO" id="GO:0005524">
    <property type="term" value="F:ATP binding"/>
    <property type="evidence" value="ECO:0007669"/>
    <property type="project" value="UniProtKB-KW"/>
</dbReference>
<feature type="coiled-coil region" evidence="11">
    <location>
        <begin position="145"/>
        <end position="207"/>
    </location>
</feature>
<dbReference type="GO" id="GO:0003724">
    <property type="term" value="F:RNA helicase activity"/>
    <property type="evidence" value="ECO:0007669"/>
    <property type="project" value="TreeGrafter"/>
</dbReference>
<evidence type="ECO:0000256" key="8">
    <source>
        <dbReference type="ARBA" id="ARBA00022840"/>
    </source>
</evidence>
<evidence type="ECO:0000259" key="13">
    <source>
        <dbReference type="PROSITE" id="PS51193"/>
    </source>
</evidence>
<name>A0A7C4RZ59_FERPE</name>
<sequence>MEYFARPGQKLIEHLKNVAEFSVKAFDDIQISNKEKLKRISEIIAYFHDFGKYTTYFQEKLTGKSKASKLANHSYISAITLATYLLDEYEYGYLILPAFVSVFAHHSNLPDTYEEIPRIKAKDTITESNISQILIELNEPHSQRLKDLFRQYEDILKNFENIQKEYTSIAIQLKEEYFMKEKAVNVIQTLRRMLIKFEDEKEEVKEDIAFSTQLLYSVLIDADKKDAGGIQPKDRKNIPDDIVEMYIQKLRLEKNQMTEIREKLRKTTITSIKEEQLENLYGRILTITAPTGAGKTLAALNTAIRLRNRIQKEKGYTPRIIYSLPYISIVEQNLSVIESVLNQLPDYTTEKESYLTAHYHLAEMEETKQEEFIDYDKYDKMQLFIESWESEIIVTTFWQLLHTMIGYKNRLMKKFYKLSGSIVILDEVQTIPPEQWLLVEKFIELLSRKFSTIFILMTATQPMLLKEKSYELNKNFEVIFKKLNRTEIINLIDSTKTFEEIWEEIKEQEKNKSILLVCNSVSDSIEKYRTISRSEEETYYLSTNITPKDRFERIEEIKVKLRKNIPIILVSTQVVEAGVDLDFDVVIRELAPVHSIIQIAGRCNRNASKRKSKMYLLNTKESLAKKVYGVTAIETAKESILKYSKERIIPEKDYLELTKYYFNIIRERATKQSEADEIWKSYLNLKFQTADAQRAISEYRFIKEEPKVSIFVIKDSDDEEVFQIFKTILNENDKNKRARMFILNKRRIQERMIHINIERALKNLPPAIDYFDNLRFINKESLEIYYDLDTGFKYLEDEIKEQIIW</sequence>
<dbReference type="PROSITE" id="PS51194">
    <property type="entry name" value="HELICASE_CTER"/>
    <property type="match status" value="1"/>
</dbReference>
<keyword evidence="4" id="KW-0479">Metal-binding</keyword>
<evidence type="ECO:0000256" key="5">
    <source>
        <dbReference type="ARBA" id="ARBA00022741"/>
    </source>
</evidence>
<dbReference type="CDD" id="cd09641">
    <property type="entry name" value="Cas3''_I"/>
    <property type="match status" value="1"/>
</dbReference>
<dbReference type="GO" id="GO:0005829">
    <property type="term" value="C:cytosol"/>
    <property type="evidence" value="ECO:0007669"/>
    <property type="project" value="TreeGrafter"/>
</dbReference>
<evidence type="ECO:0000256" key="3">
    <source>
        <dbReference type="ARBA" id="ARBA00022722"/>
    </source>
</evidence>
<evidence type="ECO:0000256" key="9">
    <source>
        <dbReference type="ARBA" id="ARBA00023118"/>
    </source>
</evidence>
<evidence type="ECO:0000256" key="2">
    <source>
        <dbReference type="ARBA" id="ARBA00009046"/>
    </source>
</evidence>
<dbReference type="CDD" id="cd17930">
    <property type="entry name" value="DEXHc_cas3"/>
    <property type="match status" value="1"/>
</dbReference>
<evidence type="ECO:0000259" key="15">
    <source>
        <dbReference type="PROSITE" id="PS51643"/>
    </source>
</evidence>
<dbReference type="AlphaFoldDB" id="A0A7C4RZ59"/>
<dbReference type="PANTHER" id="PTHR47959:SF16">
    <property type="entry name" value="CRISPR-ASSOCIATED NUCLEASE_HELICASE CAS3-RELATED"/>
    <property type="match status" value="1"/>
</dbReference>
<dbReference type="InterPro" id="IPR011545">
    <property type="entry name" value="DEAD/DEAH_box_helicase_dom"/>
</dbReference>
<dbReference type="SMART" id="SM00487">
    <property type="entry name" value="DEXDc"/>
    <property type="match status" value="1"/>
</dbReference>
<dbReference type="GO" id="GO:0003676">
    <property type="term" value="F:nucleic acid binding"/>
    <property type="evidence" value="ECO:0007669"/>
    <property type="project" value="InterPro"/>
</dbReference>
<dbReference type="PROSITE" id="PS51193">
    <property type="entry name" value="HELICASE_ATP_BIND_2"/>
    <property type="match status" value="1"/>
</dbReference>
<dbReference type="InterPro" id="IPR006474">
    <property type="entry name" value="Helicase_Cas3_CRISPR-ass_core"/>
</dbReference>
<dbReference type="SUPFAM" id="SSF52540">
    <property type="entry name" value="P-loop containing nucleoside triphosphate hydrolases"/>
    <property type="match status" value="1"/>
</dbReference>
<evidence type="ECO:0000256" key="10">
    <source>
        <dbReference type="ARBA" id="ARBA00038437"/>
    </source>
</evidence>
<dbReference type="InterPro" id="IPR014013">
    <property type="entry name" value="Helic_SF1/SF2_ATP-bd_DinG/Rad3"/>
</dbReference>
<gene>
    <name evidence="17" type="primary">cas3</name>
    <name evidence="17" type="ORF">ENT72_04400</name>
    <name evidence="16" type="ORF">ENU12_04715</name>
</gene>
<dbReference type="PROSITE" id="PS51643">
    <property type="entry name" value="HD_CAS3"/>
    <property type="match status" value="1"/>
</dbReference>
<keyword evidence="7" id="KW-0347">Helicase</keyword>
<keyword evidence="11" id="KW-0175">Coiled coil</keyword>
<protein>
    <submittedName>
        <fullName evidence="17">CRISPR-associated helicase Cas3</fullName>
    </submittedName>
</protein>
<evidence type="ECO:0000256" key="1">
    <source>
        <dbReference type="ARBA" id="ARBA00006847"/>
    </source>
</evidence>
<keyword evidence="9" id="KW-0051">Antiviral defense</keyword>
<feature type="domain" description="HD Cas3-type" evidence="15">
    <location>
        <begin position="4"/>
        <end position="225"/>
    </location>
</feature>
<dbReference type="InterPro" id="IPR001650">
    <property type="entry name" value="Helicase_C-like"/>
</dbReference>
<keyword evidence="8" id="KW-0067">ATP-binding</keyword>
<dbReference type="InterPro" id="IPR054712">
    <property type="entry name" value="Cas3-like_dom"/>
</dbReference>